<evidence type="ECO:0000256" key="7">
    <source>
        <dbReference type="ARBA" id="ARBA00047899"/>
    </source>
</evidence>
<dbReference type="Proteomes" id="UP001063166">
    <property type="component" value="Unassembled WGS sequence"/>
</dbReference>
<keyword evidence="2" id="KW-0723">Serine/threonine-protein kinase</keyword>
<dbReference type="PANTHER" id="PTHR47634">
    <property type="entry name" value="PROTEIN KINASE DOMAIN-CONTAINING PROTEIN-RELATED"/>
    <property type="match status" value="1"/>
</dbReference>
<keyword evidence="6" id="KW-0067">ATP-binding</keyword>
<dbReference type="InterPro" id="IPR051334">
    <property type="entry name" value="SRPK"/>
</dbReference>
<evidence type="ECO:0000259" key="9">
    <source>
        <dbReference type="PROSITE" id="PS50011"/>
    </source>
</evidence>
<evidence type="ECO:0000256" key="5">
    <source>
        <dbReference type="ARBA" id="ARBA00022777"/>
    </source>
</evidence>
<dbReference type="GO" id="GO:0000245">
    <property type="term" value="P:spliceosomal complex assembly"/>
    <property type="evidence" value="ECO:0007669"/>
    <property type="project" value="TreeGrafter"/>
</dbReference>
<dbReference type="Gene3D" id="1.10.510.10">
    <property type="entry name" value="Transferase(Phosphotransferase) domain 1"/>
    <property type="match status" value="1"/>
</dbReference>
<evidence type="ECO:0000256" key="4">
    <source>
        <dbReference type="ARBA" id="ARBA00022741"/>
    </source>
</evidence>
<keyword evidence="11" id="KW-1185">Reference proteome</keyword>
<evidence type="ECO:0000256" key="8">
    <source>
        <dbReference type="ARBA" id="ARBA00048679"/>
    </source>
</evidence>
<dbReference type="GO" id="GO:0050684">
    <property type="term" value="P:regulation of mRNA processing"/>
    <property type="evidence" value="ECO:0007669"/>
    <property type="project" value="TreeGrafter"/>
</dbReference>
<sequence length="129" mass="14209">MDATSSEPHRQSVLSHPTHTFTADELLDLTRSSRLNNKLADFGTAAAVDGFRAEIIQPYALRVPEVILGAEWGPSADIWNLGCLIFELLNGRWFLVSRGGPTWTPEASHLAHMPAMAQETFDPVYFGNA</sequence>
<proteinExistence type="predicted"/>
<reference evidence="10" key="1">
    <citation type="submission" date="2022-07" db="EMBL/GenBank/DDBJ databases">
        <title>The genome of Lyophyllum shimeji provides insight into the initial evolution of ectomycorrhizal fungal genome.</title>
        <authorList>
            <person name="Kobayashi Y."/>
            <person name="Shibata T."/>
            <person name="Hirakawa H."/>
            <person name="Shigenobu S."/>
            <person name="Nishiyama T."/>
            <person name="Yamada A."/>
            <person name="Hasebe M."/>
            <person name="Kawaguchi M."/>
        </authorList>
    </citation>
    <scope>NUCLEOTIDE SEQUENCE</scope>
    <source>
        <strain evidence="10">AT787</strain>
    </source>
</reference>
<dbReference type="SUPFAM" id="SSF56112">
    <property type="entry name" value="Protein kinase-like (PK-like)"/>
    <property type="match status" value="1"/>
</dbReference>
<evidence type="ECO:0000256" key="6">
    <source>
        <dbReference type="ARBA" id="ARBA00022840"/>
    </source>
</evidence>
<keyword evidence="5" id="KW-0418">Kinase</keyword>
<comment type="caution">
    <text evidence="10">The sequence shown here is derived from an EMBL/GenBank/DDBJ whole genome shotgun (WGS) entry which is preliminary data.</text>
</comment>
<accession>A0A9P3PUL3</accession>
<dbReference type="InterPro" id="IPR000719">
    <property type="entry name" value="Prot_kinase_dom"/>
</dbReference>
<dbReference type="Pfam" id="PF00069">
    <property type="entry name" value="Pkinase"/>
    <property type="match status" value="1"/>
</dbReference>
<evidence type="ECO:0000256" key="3">
    <source>
        <dbReference type="ARBA" id="ARBA00022679"/>
    </source>
</evidence>
<gene>
    <name evidence="10" type="ORF">LshimejAT787_1001360</name>
</gene>
<feature type="domain" description="Protein kinase" evidence="9">
    <location>
        <begin position="1"/>
        <end position="129"/>
    </location>
</feature>
<evidence type="ECO:0000256" key="2">
    <source>
        <dbReference type="ARBA" id="ARBA00022527"/>
    </source>
</evidence>
<keyword evidence="3" id="KW-0808">Transferase</keyword>
<keyword evidence="4" id="KW-0547">Nucleotide-binding</keyword>
<comment type="catalytic activity">
    <reaction evidence="7">
        <text>L-threonyl-[protein] + ATP = O-phospho-L-threonyl-[protein] + ADP + H(+)</text>
        <dbReference type="Rhea" id="RHEA:46608"/>
        <dbReference type="Rhea" id="RHEA-COMP:11060"/>
        <dbReference type="Rhea" id="RHEA-COMP:11605"/>
        <dbReference type="ChEBI" id="CHEBI:15378"/>
        <dbReference type="ChEBI" id="CHEBI:30013"/>
        <dbReference type="ChEBI" id="CHEBI:30616"/>
        <dbReference type="ChEBI" id="CHEBI:61977"/>
        <dbReference type="ChEBI" id="CHEBI:456216"/>
        <dbReference type="EC" id="2.7.11.1"/>
    </reaction>
</comment>
<dbReference type="EMBL" id="BRPK01000010">
    <property type="protein sequence ID" value="GLB41536.1"/>
    <property type="molecule type" value="Genomic_DNA"/>
</dbReference>
<dbReference type="EC" id="2.7.11.1" evidence="1"/>
<name>A0A9P3PUL3_LYOSH</name>
<evidence type="ECO:0000256" key="1">
    <source>
        <dbReference type="ARBA" id="ARBA00012513"/>
    </source>
</evidence>
<comment type="catalytic activity">
    <reaction evidence="8">
        <text>L-seryl-[protein] + ATP = O-phospho-L-seryl-[protein] + ADP + H(+)</text>
        <dbReference type="Rhea" id="RHEA:17989"/>
        <dbReference type="Rhea" id="RHEA-COMP:9863"/>
        <dbReference type="Rhea" id="RHEA-COMP:11604"/>
        <dbReference type="ChEBI" id="CHEBI:15378"/>
        <dbReference type="ChEBI" id="CHEBI:29999"/>
        <dbReference type="ChEBI" id="CHEBI:30616"/>
        <dbReference type="ChEBI" id="CHEBI:83421"/>
        <dbReference type="ChEBI" id="CHEBI:456216"/>
        <dbReference type="EC" id="2.7.11.1"/>
    </reaction>
</comment>
<dbReference type="OrthoDB" id="5979581at2759"/>
<organism evidence="10 11">
    <name type="scientific">Lyophyllum shimeji</name>
    <name type="common">Hon-shimeji</name>
    <name type="synonym">Tricholoma shimeji</name>
    <dbReference type="NCBI Taxonomy" id="47721"/>
    <lineage>
        <taxon>Eukaryota</taxon>
        <taxon>Fungi</taxon>
        <taxon>Dikarya</taxon>
        <taxon>Basidiomycota</taxon>
        <taxon>Agaricomycotina</taxon>
        <taxon>Agaricomycetes</taxon>
        <taxon>Agaricomycetidae</taxon>
        <taxon>Agaricales</taxon>
        <taxon>Tricholomatineae</taxon>
        <taxon>Lyophyllaceae</taxon>
        <taxon>Lyophyllum</taxon>
    </lineage>
</organism>
<dbReference type="GO" id="GO:0005524">
    <property type="term" value="F:ATP binding"/>
    <property type="evidence" value="ECO:0007669"/>
    <property type="project" value="UniProtKB-KW"/>
</dbReference>
<dbReference type="GO" id="GO:0005737">
    <property type="term" value="C:cytoplasm"/>
    <property type="evidence" value="ECO:0007669"/>
    <property type="project" value="TreeGrafter"/>
</dbReference>
<dbReference type="GO" id="GO:0005634">
    <property type="term" value="C:nucleus"/>
    <property type="evidence" value="ECO:0007669"/>
    <property type="project" value="TreeGrafter"/>
</dbReference>
<protein>
    <recommendedName>
        <fullName evidence="1">non-specific serine/threonine protein kinase</fullName>
        <ecNumber evidence="1">2.7.11.1</ecNumber>
    </recommendedName>
</protein>
<dbReference type="AlphaFoldDB" id="A0A9P3PUL3"/>
<dbReference type="PANTHER" id="PTHR47634:SF9">
    <property type="entry name" value="PROTEIN KINASE DOMAIN-CONTAINING PROTEIN-RELATED"/>
    <property type="match status" value="1"/>
</dbReference>
<evidence type="ECO:0000313" key="11">
    <source>
        <dbReference type="Proteomes" id="UP001063166"/>
    </source>
</evidence>
<dbReference type="PROSITE" id="PS50011">
    <property type="entry name" value="PROTEIN_KINASE_DOM"/>
    <property type="match status" value="1"/>
</dbReference>
<evidence type="ECO:0000313" key="10">
    <source>
        <dbReference type="EMBL" id="GLB41536.1"/>
    </source>
</evidence>
<dbReference type="GO" id="GO:0004674">
    <property type="term" value="F:protein serine/threonine kinase activity"/>
    <property type="evidence" value="ECO:0007669"/>
    <property type="project" value="UniProtKB-KW"/>
</dbReference>
<dbReference type="InterPro" id="IPR011009">
    <property type="entry name" value="Kinase-like_dom_sf"/>
</dbReference>